<dbReference type="Pfam" id="PF24035">
    <property type="entry name" value="DUF7344"/>
    <property type="match status" value="1"/>
</dbReference>
<evidence type="ECO:0000313" key="3">
    <source>
        <dbReference type="Proteomes" id="UP000198531"/>
    </source>
</evidence>
<keyword evidence="3" id="KW-1185">Reference proteome</keyword>
<feature type="domain" description="DUF7344" evidence="1">
    <location>
        <begin position="24"/>
        <end position="100"/>
    </location>
</feature>
<dbReference type="AlphaFoldDB" id="A0A1I6IJI2"/>
<reference evidence="3" key="1">
    <citation type="submission" date="2016-10" db="EMBL/GenBank/DDBJ databases">
        <authorList>
            <person name="Varghese N."/>
            <person name="Submissions S."/>
        </authorList>
    </citation>
    <scope>NUCLEOTIDE SEQUENCE [LARGE SCALE GENOMIC DNA]</scope>
    <source>
        <strain evidence="3">CGMCC 1.7736</strain>
    </source>
</reference>
<accession>A0A1I6IJI2</accession>
<dbReference type="InterPro" id="IPR055768">
    <property type="entry name" value="DUF7344"/>
</dbReference>
<evidence type="ECO:0000313" key="2">
    <source>
        <dbReference type="EMBL" id="SFR66829.1"/>
    </source>
</evidence>
<evidence type="ECO:0000259" key="1">
    <source>
        <dbReference type="Pfam" id="PF24035"/>
    </source>
</evidence>
<sequence length="101" mass="11024">MASSPNEPTALAAVTSELSANERHRLLSAERRRLTLDVVTNRSTSVSLDAVARVVADRETDADVPDDETVERVAISLHHVHLPKLHDAGVVEYDTETNQIA</sequence>
<dbReference type="EMBL" id="FOYT01000003">
    <property type="protein sequence ID" value="SFR66829.1"/>
    <property type="molecule type" value="Genomic_DNA"/>
</dbReference>
<proteinExistence type="predicted"/>
<organism evidence="2 3">
    <name type="scientific">Halogeometricum rufum</name>
    <dbReference type="NCBI Taxonomy" id="553469"/>
    <lineage>
        <taxon>Archaea</taxon>
        <taxon>Methanobacteriati</taxon>
        <taxon>Methanobacteriota</taxon>
        <taxon>Stenosarchaea group</taxon>
        <taxon>Halobacteria</taxon>
        <taxon>Halobacteriales</taxon>
        <taxon>Haloferacaceae</taxon>
        <taxon>Halogeometricum</taxon>
    </lineage>
</organism>
<protein>
    <recommendedName>
        <fullName evidence="1">DUF7344 domain-containing protein</fullName>
    </recommendedName>
</protein>
<dbReference type="RefSeq" id="WP_089809721.1">
    <property type="nucleotide sequence ID" value="NZ_FOYT01000003.1"/>
</dbReference>
<dbReference type="OrthoDB" id="290356at2157"/>
<dbReference type="Proteomes" id="UP000198531">
    <property type="component" value="Unassembled WGS sequence"/>
</dbReference>
<gene>
    <name evidence="2" type="ORF">SAMN04487947_3355</name>
</gene>
<name>A0A1I6IJI2_9EURY</name>